<protein>
    <recommendedName>
        <fullName evidence="4">Lipoprotein</fullName>
    </recommendedName>
</protein>
<dbReference type="AlphaFoldDB" id="A0A7S6VYJ7"/>
<proteinExistence type="predicted"/>
<feature type="chain" id="PRO_5032388488" description="Lipoprotein" evidence="1">
    <location>
        <begin position="20"/>
        <end position="214"/>
    </location>
</feature>
<name>A0A7S6VYJ7_9GAMM</name>
<dbReference type="PROSITE" id="PS51257">
    <property type="entry name" value="PROKAR_LIPOPROTEIN"/>
    <property type="match status" value="1"/>
</dbReference>
<dbReference type="EMBL" id="CP048659">
    <property type="protein sequence ID" value="QOW47274.1"/>
    <property type="molecule type" value="Genomic_DNA"/>
</dbReference>
<sequence>MKTLFLVLFFMLSVGCSYLKTTQQVENDVKAQIQEAFDLKTNFKDYHFKIIDLKIIDESLNQYTGLATVEYQGQTHKMTVKIMRNGDELVWRIPAENFAFVKQIQLEKYQHDLDAKLNAITITDNDRLSYVNPNLNAASSAENVAEMFAAETSSASEILEDGVNLSTALLNVEDRSLKSSEVAENLEQKNKVGMDVEHLESKNLYKAAIQEQVK</sequence>
<gene>
    <name evidence="2" type="ORF">G0028_16075</name>
</gene>
<evidence type="ECO:0000313" key="3">
    <source>
        <dbReference type="Proteomes" id="UP000593966"/>
    </source>
</evidence>
<evidence type="ECO:0000256" key="1">
    <source>
        <dbReference type="SAM" id="SignalP"/>
    </source>
</evidence>
<keyword evidence="1" id="KW-0732">Signal</keyword>
<reference evidence="2 3" key="1">
    <citation type="submission" date="2020-02" db="EMBL/GenBank/DDBJ databases">
        <title>Tigecycline-resistant Acinetobacter species from pigs and migratory birds.</title>
        <authorList>
            <person name="Chen C."/>
            <person name="Sun J."/>
            <person name="Liao X.-P."/>
            <person name="Liu Y.-H."/>
        </authorList>
    </citation>
    <scope>NUCLEOTIDE SEQUENCE [LARGE SCALE GENOMIC DNA]</scope>
    <source>
        <strain evidence="2 3">YH12207_T</strain>
    </source>
</reference>
<dbReference type="Proteomes" id="UP000593966">
    <property type="component" value="Chromosome"/>
</dbReference>
<organism evidence="2 3">
    <name type="scientific">Acinetobacter piscicola</name>
    <dbReference type="NCBI Taxonomy" id="2006115"/>
    <lineage>
        <taxon>Bacteria</taxon>
        <taxon>Pseudomonadati</taxon>
        <taxon>Pseudomonadota</taxon>
        <taxon>Gammaproteobacteria</taxon>
        <taxon>Moraxellales</taxon>
        <taxon>Moraxellaceae</taxon>
        <taxon>Acinetobacter</taxon>
    </lineage>
</organism>
<evidence type="ECO:0008006" key="4">
    <source>
        <dbReference type="Google" id="ProtNLM"/>
    </source>
</evidence>
<keyword evidence="3" id="KW-1185">Reference proteome</keyword>
<feature type="signal peptide" evidence="1">
    <location>
        <begin position="1"/>
        <end position="19"/>
    </location>
</feature>
<accession>A0A7S6VYJ7</accession>
<evidence type="ECO:0000313" key="2">
    <source>
        <dbReference type="EMBL" id="QOW47274.1"/>
    </source>
</evidence>
<dbReference type="RefSeq" id="WP_180045004.1">
    <property type="nucleotide sequence ID" value="NZ_CP048659.1"/>
</dbReference>